<reference evidence="2 3" key="1">
    <citation type="submission" date="2018-02" db="EMBL/GenBank/DDBJ databases">
        <title>Draft genome of wild Prunus yedoensis var. nudiflora.</title>
        <authorList>
            <person name="Baek S."/>
            <person name="Kim J.-H."/>
            <person name="Choi K."/>
            <person name="Kim G.-B."/>
            <person name="Cho A."/>
            <person name="Jang H."/>
            <person name="Shin C.-H."/>
            <person name="Yu H.-J."/>
            <person name="Mun J.-H."/>
        </authorList>
    </citation>
    <scope>NUCLEOTIDE SEQUENCE [LARGE SCALE GENOMIC DNA]</scope>
    <source>
        <strain evidence="3">cv. Jeju island</strain>
        <tissue evidence="2">Leaf</tissue>
    </source>
</reference>
<comment type="caution">
    <text evidence="2">The sequence shown here is derived from an EMBL/GenBank/DDBJ whole genome shotgun (WGS) entry which is preliminary data.</text>
</comment>
<feature type="compositionally biased region" description="Basic residues" evidence="1">
    <location>
        <begin position="65"/>
        <end position="84"/>
    </location>
</feature>
<feature type="compositionally biased region" description="Acidic residues" evidence="1">
    <location>
        <begin position="24"/>
        <end position="39"/>
    </location>
</feature>
<dbReference type="STRING" id="2094558.A0A314YJC0"/>
<gene>
    <name evidence="2" type="ORF">Pyn_30555</name>
</gene>
<dbReference type="AlphaFoldDB" id="A0A314YJC0"/>
<evidence type="ECO:0000313" key="2">
    <source>
        <dbReference type="EMBL" id="PQQ07722.1"/>
    </source>
</evidence>
<feature type="region of interest" description="Disordered" evidence="1">
    <location>
        <begin position="65"/>
        <end position="100"/>
    </location>
</feature>
<dbReference type="OrthoDB" id="61815at2759"/>
<accession>A0A314YJC0</accession>
<keyword evidence="3" id="KW-1185">Reference proteome</keyword>
<organism evidence="2 3">
    <name type="scientific">Prunus yedoensis var. nudiflora</name>
    <dbReference type="NCBI Taxonomy" id="2094558"/>
    <lineage>
        <taxon>Eukaryota</taxon>
        <taxon>Viridiplantae</taxon>
        <taxon>Streptophyta</taxon>
        <taxon>Embryophyta</taxon>
        <taxon>Tracheophyta</taxon>
        <taxon>Spermatophyta</taxon>
        <taxon>Magnoliopsida</taxon>
        <taxon>eudicotyledons</taxon>
        <taxon>Gunneridae</taxon>
        <taxon>Pentapetalae</taxon>
        <taxon>rosids</taxon>
        <taxon>fabids</taxon>
        <taxon>Rosales</taxon>
        <taxon>Rosaceae</taxon>
        <taxon>Amygdaloideae</taxon>
        <taxon>Amygdaleae</taxon>
        <taxon>Prunus</taxon>
    </lineage>
</organism>
<feature type="region of interest" description="Disordered" evidence="1">
    <location>
        <begin position="1"/>
        <end position="39"/>
    </location>
</feature>
<evidence type="ECO:0000256" key="1">
    <source>
        <dbReference type="SAM" id="MobiDB-lite"/>
    </source>
</evidence>
<sequence length="118" mass="13029">MPPGMTNEEYVAEHSLSEQHESDASDNENPADAEGENVPELDHALDDLNSFDIANGLATKKKVTVKKATASHKQHKKPQRKKDRTWRVGNDGGDGMPVARCNFGNKVPECFVEKKNSI</sequence>
<dbReference type="EMBL" id="PJQY01000824">
    <property type="protein sequence ID" value="PQQ07722.1"/>
    <property type="molecule type" value="Genomic_DNA"/>
</dbReference>
<name>A0A314YJC0_PRUYE</name>
<protein>
    <submittedName>
        <fullName evidence="2">Uncharacterized protein</fullName>
    </submittedName>
</protein>
<feature type="compositionally biased region" description="Basic and acidic residues" evidence="1">
    <location>
        <begin position="11"/>
        <end position="23"/>
    </location>
</feature>
<dbReference type="Proteomes" id="UP000250321">
    <property type="component" value="Unassembled WGS sequence"/>
</dbReference>
<evidence type="ECO:0000313" key="3">
    <source>
        <dbReference type="Proteomes" id="UP000250321"/>
    </source>
</evidence>
<proteinExistence type="predicted"/>